<comment type="subcellular location">
    <subcellularLocation>
        <location evidence="1">Cell membrane</location>
        <topology evidence="1">Multi-pass membrane protein</topology>
    </subcellularLocation>
</comment>
<evidence type="ECO:0000256" key="3">
    <source>
        <dbReference type="ARBA" id="ARBA00022475"/>
    </source>
</evidence>
<evidence type="ECO:0000256" key="2">
    <source>
        <dbReference type="ARBA" id="ARBA00006257"/>
    </source>
</evidence>
<evidence type="ECO:0000313" key="8">
    <source>
        <dbReference type="EMBL" id="SFJ22467.1"/>
    </source>
</evidence>
<dbReference type="GO" id="GO:0005886">
    <property type="term" value="C:plasma membrane"/>
    <property type="evidence" value="ECO:0007669"/>
    <property type="project" value="UniProtKB-SubCell"/>
</dbReference>
<comment type="similarity">
    <text evidence="2">Belongs to the FliP/MopC/SpaP family.</text>
</comment>
<evidence type="ECO:0000256" key="1">
    <source>
        <dbReference type="ARBA" id="ARBA00004651"/>
    </source>
</evidence>
<dbReference type="PROSITE" id="PS01060">
    <property type="entry name" value="FLIP_1"/>
    <property type="match status" value="1"/>
</dbReference>
<dbReference type="PRINTS" id="PR01302">
    <property type="entry name" value="TYPE3IMPPROT"/>
</dbReference>
<keyword evidence="6 7" id="KW-0472">Membrane</keyword>
<evidence type="ECO:0000256" key="5">
    <source>
        <dbReference type="ARBA" id="ARBA00022989"/>
    </source>
</evidence>
<feature type="transmembrane region" description="Helical" evidence="7">
    <location>
        <begin position="7"/>
        <end position="32"/>
    </location>
</feature>
<dbReference type="PROSITE" id="PS01061">
    <property type="entry name" value="FLIP_2"/>
    <property type="match status" value="1"/>
</dbReference>
<dbReference type="GO" id="GO:0009306">
    <property type="term" value="P:protein secretion"/>
    <property type="evidence" value="ECO:0007669"/>
    <property type="project" value="InterPro"/>
</dbReference>
<proteinExistence type="inferred from homology"/>
<keyword evidence="9" id="KW-1185">Reference proteome</keyword>
<dbReference type="InterPro" id="IPR005838">
    <property type="entry name" value="T3SS_IM_P"/>
</dbReference>
<organism evidence="8 9">
    <name type="scientific">Desulfomicrobium apsheronum</name>
    <dbReference type="NCBI Taxonomy" id="52560"/>
    <lineage>
        <taxon>Bacteria</taxon>
        <taxon>Pseudomonadati</taxon>
        <taxon>Thermodesulfobacteriota</taxon>
        <taxon>Desulfovibrionia</taxon>
        <taxon>Desulfovibrionales</taxon>
        <taxon>Desulfomicrobiaceae</taxon>
        <taxon>Desulfomicrobium</taxon>
    </lineage>
</organism>
<dbReference type="EMBL" id="FORX01000002">
    <property type="protein sequence ID" value="SFJ22467.1"/>
    <property type="molecule type" value="Genomic_DNA"/>
</dbReference>
<evidence type="ECO:0000256" key="7">
    <source>
        <dbReference type="SAM" id="Phobius"/>
    </source>
</evidence>
<keyword evidence="4 7" id="KW-0812">Transmembrane</keyword>
<sequence length="217" mass="23829">MVGVNPLFFIFGIAALGLAPFMLMMVTSYVKIVVVTSLVRNALGVQQVPPTMVMNGLAIILSIFIMAPMAMNTAALLETADIKENPTPAEVGQILEHISPPLRKFLSANANESVVRTFMSTAKRIWPQNLHERIAPDNMFILVPAFTISELTKAFQIGFLLYLPFVAIDLIISNILLAMGMMMVSPMTISLPFKLLLFVTLDGWVKVSQGLLLSYAQ</sequence>
<dbReference type="PANTHER" id="PTHR30587:SF2">
    <property type="entry name" value="SURFACE PRESENTATION OF ANTIGENS PROTEIN SPAP"/>
    <property type="match status" value="1"/>
</dbReference>
<accession>A0A1I3PMC3</accession>
<evidence type="ECO:0000313" key="9">
    <source>
        <dbReference type="Proteomes" id="UP000198635"/>
    </source>
</evidence>
<dbReference type="Pfam" id="PF00813">
    <property type="entry name" value="FliP"/>
    <property type="match status" value="1"/>
</dbReference>
<feature type="transmembrane region" description="Helical" evidence="7">
    <location>
        <begin position="159"/>
        <end position="183"/>
    </location>
</feature>
<dbReference type="Proteomes" id="UP000198635">
    <property type="component" value="Unassembled WGS sequence"/>
</dbReference>
<name>A0A1I3PMC3_9BACT</name>
<keyword evidence="3" id="KW-1003">Cell membrane</keyword>
<dbReference type="PANTHER" id="PTHR30587">
    <property type="entry name" value="FLAGELLAR BIOSYNTHETIC PROTEIN FLIP"/>
    <property type="match status" value="1"/>
</dbReference>
<evidence type="ECO:0000256" key="4">
    <source>
        <dbReference type="ARBA" id="ARBA00022692"/>
    </source>
</evidence>
<dbReference type="InterPro" id="IPR005773">
    <property type="entry name" value="T3SS_YscR-like"/>
</dbReference>
<reference evidence="9" key="1">
    <citation type="submission" date="2016-10" db="EMBL/GenBank/DDBJ databases">
        <authorList>
            <person name="Varghese N."/>
            <person name="Submissions S."/>
        </authorList>
    </citation>
    <scope>NUCLEOTIDE SEQUENCE [LARGE SCALE GENOMIC DNA]</scope>
    <source>
        <strain evidence="9">DSM 5918</strain>
    </source>
</reference>
<dbReference type="OrthoDB" id="9805111at2"/>
<evidence type="ECO:0000256" key="6">
    <source>
        <dbReference type="ARBA" id="ARBA00023136"/>
    </source>
</evidence>
<dbReference type="RefSeq" id="WP_092372530.1">
    <property type="nucleotide sequence ID" value="NZ_FORX01000002.1"/>
</dbReference>
<dbReference type="NCBIfam" id="TIGR01102">
    <property type="entry name" value="yscR"/>
    <property type="match status" value="1"/>
</dbReference>
<protein>
    <submittedName>
        <fullName evidence="8">Type III secretion protein R</fullName>
    </submittedName>
</protein>
<dbReference type="AlphaFoldDB" id="A0A1I3PMC3"/>
<gene>
    <name evidence="8" type="ORF">SAMN04488082_10243</name>
</gene>
<keyword evidence="5 7" id="KW-1133">Transmembrane helix</keyword>
<dbReference type="NCBIfam" id="NF009438">
    <property type="entry name" value="PRK12797.1"/>
    <property type="match status" value="1"/>
</dbReference>
<feature type="transmembrane region" description="Helical" evidence="7">
    <location>
        <begin position="52"/>
        <end position="77"/>
    </location>
</feature>
<dbReference type="STRING" id="52560.SAMN04488082_10243"/>